<dbReference type="Gene3D" id="1.10.10.60">
    <property type="entry name" value="Homeodomain-like"/>
    <property type="match status" value="2"/>
</dbReference>
<dbReference type="AlphaFoldDB" id="A0A3D9I447"/>
<dbReference type="SUPFAM" id="SSF46689">
    <property type="entry name" value="Homeodomain-like"/>
    <property type="match status" value="2"/>
</dbReference>
<dbReference type="Pfam" id="PF02311">
    <property type="entry name" value="AraC_binding"/>
    <property type="match status" value="1"/>
</dbReference>
<sequence length="304" mass="35833">MEIGSLFQPNLLQQDYEPQIMAYYFKQYQNLSMNFHHHNLTEIMYVISGECFVELKLANGVTDRVELKKGEFILLDGNVPHRLIVDEIACRMLNVEFHFTKRQDIFPSMKELAEKEESFAALVRFQGPYLLLADPDELYHVLKSLVLELDNQYSEDGAMARILFMQLLIRISRLWEQSKEGQPQTNYYIKKCIEYLQHNYDRQIRVKEIAAHVNLHVGYLQRIFKSVTGSTITEYLTSLRMEKAKMLLLRTDSPIIDISEYVGMGSRQHFHSLFKQYTGWTPVTYRNSVDKQRFKYKPVIIHDS</sequence>
<gene>
    <name evidence="5" type="ORF">DFP98_13985</name>
</gene>
<keyword evidence="6" id="KW-1185">Reference proteome</keyword>
<evidence type="ECO:0000313" key="6">
    <source>
        <dbReference type="Proteomes" id="UP000256977"/>
    </source>
</evidence>
<dbReference type="PANTHER" id="PTHR43280:SF28">
    <property type="entry name" value="HTH-TYPE TRANSCRIPTIONAL ACTIVATOR RHAS"/>
    <property type="match status" value="1"/>
</dbReference>
<dbReference type="PROSITE" id="PS00041">
    <property type="entry name" value="HTH_ARAC_FAMILY_1"/>
    <property type="match status" value="1"/>
</dbReference>
<dbReference type="InterPro" id="IPR014710">
    <property type="entry name" value="RmlC-like_jellyroll"/>
</dbReference>
<accession>A0A3D9I447</accession>
<protein>
    <submittedName>
        <fullName evidence="5">AraC-like DNA-binding protein</fullName>
    </submittedName>
</protein>
<dbReference type="Gene3D" id="2.60.120.10">
    <property type="entry name" value="Jelly Rolls"/>
    <property type="match status" value="1"/>
</dbReference>
<dbReference type="OrthoDB" id="2582835at2"/>
<dbReference type="InterPro" id="IPR003313">
    <property type="entry name" value="AraC-bd"/>
</dbReference>
<evidence type="ECO:0000256" key="3">
    <source>
        <dbReference type="ARBA" id="ARBA00023163"/>
    </source>
</evidence>
<dbReference type="GO" id="GO:0043565">
    <property type="term" value="F:sequence-specific DNA binding"/>
    <property type="evidence" value="ECO:0007669"/>
    <property type="project" value="InterPro"/>
</dbReference>
<keyword evidence="3" id="KW-0804">Transcription</keyword>
<dbReference type="Pfam" id="PF12833">
    <property type="entry name" value="HTH_18"/>
    <property type="match status" value="1"/>
</dbReference>
<feature type="domain" description="HTH araC/xylS-type" evidence="4">
    <location>
        <begin position="190"/>
        <end position="288"/>
    </location>
</feature>
<dbReference type="PROSITE" id="PS01124">
    <property type="entry name" value="HTH_ARAC_FAMILY_2"/>
    <property type="match status" value="1"/>
</dbReference>
<dbReference type="RefSeq" id="WP_116064958.1">
    <property type="nucleotide sequence ID" value="NZ_QRDZ01000039.1"/>
</dbReference>
<organism evidence="5 6">
    <name type="scientific">Cohnella phaseoli</name>
    <dbReference type="NCBI Taxonomy" id="456490"/>
    <lineage>
        <taxon>Bacteria</taxon>
        <taxon>Bacillati</taxon>
        <taxon>Bacillota</taxon>
        <taxon>Bacilli</taxon>
        <taxon>Bacillales</taxon>
        <taxon>Paenibacillaceae</taxon>
        <taxon>Cohnella</taxon>
    </lineage>
</organism>
<dbReference type="PANTHER" id="PTHR43280">
    <property type="entry name" value="ARAC-FAMILY TRANSCRIPTIONAL REGULATOR"/>
    <property type="match status" value="1"/>
</dbReference>
<evidence type="ECO:0000256" key="1">
    <source>
        <dbReference type="ARBA" id="ARBA00023015"/>
    </source>
</evidence>
<dbReference type="Proteomes" id="UP000256977">
    <property type="component" value="Unassembled WGS sequence"/>
</dbReference>
<keyword evidence="2 5" id="KW-0238">DNA-binding</keyword>
<keyword evidence="1" id="KW-0805">Transcription regulation</keyword>
<dbReference type="SMART" id="SM00342">
    <property type="entry name" value="HTH_ARAC"/>
    <property type="match status" value="1"/>
</dbReference>
<dbReference type="InterPro" id="IPR018060">
    <property type="entry name" value="HTH_AraC"/>
</dbReference>
<dbReference type="InterPro" id="IPR018062">
    <property type="entry name" value="HTH_AraC-typ_CS"/>
</dbReference>
<dbReference type="GO" id="GO:0003700">
    <property type="term" value="F:DNA-binding transcription factor activity"/>
    <property type="evidence" value="ECO:0007669"/>
    <property type="project" value="InterPro"/>
</dbReference>
<dbReference type="InterPro" id="IPR009057">
    <property type="entry name" value="Homeodomain-like_sf"/>
</dbReference>
<dbReference type="SUPFAM" id="SSF51182">
    <property type="entry name" value="RmlC-like cupins"/>
    <property type="match status" value="1"/>
</dbReference>
<evidence type="ECO:0000256" key="2">
    <source>
        <dbReference type="ARBA" id="ARBA00023125"/>
    </source>
</evidence>
<reference evidence="5 6" key="1">
    <citation type="submission" date="2018-07" db="EMBL/GenBank/DDBJ databases">
        <title>Genomic Encyclopedia of Type Strains, Phase III (KMG-III): the genomes of soil and plant-associated and newly described type strains.</title>
        <authorList>
            <person name="Whitman W."/>
        </authorList>
    </citation>
    <scope>NUCLEOTIDE SEQUENCE [LARGE SCALE GENOMIC DNA]</scope>
    <source>
        <strain evidence="5 6">CECT 7287</strain>
    </source>
</reference>
<dbReference type="EMBL" id="QRDZ01000039">
    <property type="protein sequence ID" value="RED56527.1"/>
    <property type="molecule type" value="Genomic_DNA"/>
</dbReference>
<evidence type="ECO:0000313" key="5">
    <source>
        <dbReference type="EMBL" id="RED56527.1"/>
    </source>
</evidence>
<dbReference type="InterPro" id="IPR011051">
    <property type="entry name" value="RmlC_Cupin_sf"/>
</dbReference>
<name>A0A3D9I447_9BACL</name>
<proteinExistence type="predicted"/>
<evidence type="ECO:0000259" key="4">
    <source>
        <dbReference type="PROSITE" id="PS01124"/>
    </source>
</evidence>
<comment type="caution">
    <text evidence="5">The sequence shown here is derived from an EMBL/GenBank/DDBJ whole genome shotgun (WGS) entry which is preliminary data.</text>
</comment>